<gene>
    <name evidence="3" type="ORF">PsYK624_105090</name>
</gene>
<comment type="caution">
    <text evidence="3">The sequence shown here is derived from an EMBL/GenBank/DDBJ whole genome shotgun (WGS) entry which is preliminary data.</text>
</comment>
<dbReference type="PANTHER" id="PTHR45615">
    <property type="entry name" value="MYOSIN HEAVY CHAIN, NON-MUSCLE"/>
    <property type="match status" value="1"/>
</dbReference>
<name>A0A9P3GG73_9APHY</name>
<feature type="region of interest" description="Disordered" evidence="2">
    <location>
        <begin position="747"/>
        <end position="785"/>
    </location>
</feature>
<feature type="compositionally biased region" description="Basic and acidic residues" evidence="2">
    <location>
        <begin position="690"/>
        <end position="701"/>
    </location>
</feature>
<dbReference type="AlphaFoldDB" id="A0A9P3GG73"/>
<feature type="compositionally biased region" description="Basic and acidic residues" evidence="2">
    <location>
        <begin position="545"/>
        <end position="563"/>
    </location>
</feature>
<feature type="coiled-coil region" evidence="1">
    <location>
        <begin position="61"/>
        <end position="88"/>
    </location>
</feature>
<evidence type="ECO:0000313" key="3">
    <source>
        <dbReference type="EMBL" id="GJE94340.1"/>
    </source>
</evidence>
<proteinExistence type="predicted"/>
<organism evidence="3 4">
    <name type="scientific">Phanerochaete sordida</name>
    <dbReference type="NCBI Taxonomy" id="48140"/>
    <lineage>
        <taxon>Eukaryota</taxon>
        <taxon>Fungi</taxon>
        <taxon>Dikarya</taxon>
        <taxon>Basidiomycota</taxon>
        <taxon>Agaricomycotina</taxon>
        <taxon>Agaricomycetes</taxon>
        <taxon>Polyporales</taxon>
        <taxon>Phanerochaetaceae</taxon>
        <taxon>Phanerochaete</taxon>
    </lineage>
</organism>
<feature type="compositionally biased region" description="Basic and acidic residues" evidence="2">
    <location>
        <begin position="758"/>
        <end position="767"/>
    </location>
</feature>
<accession>A0A9P3GG73</accession>
<evidence type="ECO:0000256" key="2">
    <source>
        <dbReference type="SAM" id="MobiDB-lite"/>
    </source>
</evidence>
<feature type="region of interest" description="Disordered" evidence="2">
    <location>
        <begin position="520"/>
        <end position="730"/>
    </location>
</feature>
<dbReference type="Proteomes" id="UP000703269">
    <property type="component" value="Unassembled WGS sequence"/>
</dbReference>
<dbReference type="OrthoDB" id="2879738at2759"/>
<evidence type="ECO:0000256" key="1">
    <source>
        <dbReference type="SAM" id="Coils"/>
    </source>
</evidence>
<feature type="region of interest" description="Disordered" evidence="2">
    <location>
        <begin position="302"/>
        <end position="325"/>
    </location>
</feature>
<protein>
    <submittedName>
        <fullName evidence="3">Uncharacterized protein</fullName>
    </submittedName>
</protein>
<reference evidence="3 4" key="1">
    <citation type="submission" date="2021-08" db="EMBL/GenBank/DDBJ databases">
        <title>Draft Genome Sequence of Phanerochaete sordida strain YK-624.</title>
        <authorList>
            <person name="Mori T."/>
            <person name="Dohra H."/>
            <person name="Suzuki T."/>
            <person name="Kawagishi H."/>
            <person name="Hirai H."/>
        </authorList>
    </citation>
    <scope>NUCLEOTIDE SEQUENCE [LARGE SCALE GENOMIC DNA]</scope>
    <source>
        <strain evidence="3 4">YK-624</strain>
    </source>
</reference>
<dbReference type="PANTHER" id="PTHR45615:SF80">
    <property type="entry name" value="GRIP DOMAIN-CONTAINING PROTEIN"/>
    <property type="match status" value="1"/>
</dbReference>
<feature type="compositionally biased region" description="Polar residues" evidence="2">
    <location>
        <begin position="302"/>
        <end position="316"/>
    </location>
</feature>
<evidence type="ECO:0000313" key="4">
    <source>
        <dbReference type="Proteomes" id="UP000703269"/>
    </source>
</evidence>
<feature type="compositionally biased region" description="Basic and acidic residues" evidence="2">
    <location>
        <begin position="574"/>
        <end position="588"/>
    </location>
</feature>
<feature type="coiled-coil region" evidence="1">
    <location>
        <begin position="120"/>
        <end position="249"/>
    </location>
</feature>
<feature type="compositionally biased region" description="Basic and acidic residues" evidence="2">
    <location>
        <begin position="616"/>
        <end position="631"/>
    </location>
</feature>
<keyword evidence="4" id="KW-1185">Reference proteome</keyword>
<sequence length="785" mass="87955">MDDFFRDPDMAPQLIEMLHKKLKSTREALEGMTKDNGALRAEVVKLEGAQRNSNGLSSRDEAALREELSRARQENTRLQDEITDCRKTIAKADASRAAEARVRSEGSGCTGVNCQSHRDLQRAHKDLAETRSHLDQQERAYDEMRERVDEQNDALARLQAAHDDSRRRAAHLDDALDAARKECEQFKAAYEDSQRHAGRLDDAFDAEREKRELAESRLDAARQQIAKNREDLDGKLEQFEESRQKWRAKEDELVKLNYALKQEQELMTNKYWRYKSKFLEIANAPPPVQAVLTQDRATSGTVPAAYSSAQPAVPSSSKHDRGEPNALPVLSKPWYEIVKNVLDNPCFPPHDYRAPFHLPPHVKEHIPKGTAVLCCPNRLIFPFSDGFARVIAPSAQCKGARAATELQPPSHELEKHVGSRREVFYTAEHGICYAGTFLGVAVGDVPREEYAQFGKLVKEAVLRHTFPGKHEFTAASQADASRVRNLYMNGVWTTRFLALEYLGHNQPLADALAALGAMQREGQVEESQGRPAGRGTDRASSPPPERARTPHRVETQRRDDRARTPSLPPPERPPPLREDEGLWERARADAQAPLGWDEPPYEEPRARSSPYEDDGEHPRPVLDRDDRDRADASPAPQPTDQEWDELARLTPEPMGEMAGRRAHTPPYAADDGMVDGEHMPPPRAYSPRARGVEYHSDRRMVGDGGVPLASRLSDAPAASPPWSPGAEVGSDAEAYVRPRAAPLFARLSAGRVRTKRRAGADPEDGARRNGAKRVCSGTYRREERR</sequence>
<keyword evidence="1" id="KW-0175">Coiled coil</keyword>
<dbReference type="EMBL" id="BPQB01000039">
    <property type="protein sequence ID" value="GJE94340.1"/>
    <property type="molecule type" value="Genomic_DNA"/>
</dbReference>